<feature type="region of interest" description="Disordered" evidence="1">
    <location>
        <begin position="22"/>
        <end position="57"/>
    </location>
</feature>
<feature type="region of interest" description="Disordered" evidence="1">
    <location>
        <begin position="105"/>
        <end position="133"/>
    </location>
</feature>
<sequence>MLHGLGEEGPLEVLRQKAVDDTRTYRQTKKRKRMMLDADTSDQPSTRRLKKDPTTGQYHVQPIQKVDALAAVQSRQTPDQLADLVITTFTAPNSASILKTIPKHAPSERPVLTHPFGTADGSKNGPLPLPLPAHPEAEQKEILMDGEDDAQMAVDSVPPAAAAAASGEDQLMAEAPQQGEEQQPSAVALWAESRQQQQQQQQGRPRKTRHRRQRQPRLLRRKRRLQRKRRLRRCLCRRYAVPLWLCMSGFARSSTSSLQPLPPTAHQHSAARISSTLPVSTICHPW</sequence>
<evidence type="ECO:0000313" key="2">
    <source>
        <dbReference type="EMBL" id="CAD9074723.1"/>
    </source>
</evidence>
<organism evidence="2">
    <name type="scientific">Vitrella brassicaformis</name>
    <dbReference type="NCBI Taxonomy" id="1169539"/>
    <lineage>
        <taxon>Eukaryota</taxon>
        <taxon>Sar</taxon>
        <taxon>Alveolata</taxon>
        <taxon>Colpodellida</taxon>
        <taxon>Vitrellaceae</taxon>
        <taxon>Vitrella</taxon>
    </lineage>
</organism>
<proteinExistence type="predicted"/>
<feature type="region of interest" description="Disordered" evidence="1">
    <location>
        <begin position="173"/>
        <end position="224"/>
    </location>
</feature>
<accession>A0A7S1KI75</accession>
<gene>
    <name evidence="2" type="ORF">VBRA1451_LOCUS29811</name>
</gene>
<feature type="compositionally biased region" description="Low complexity" evidence="1">
    <location>
        <begin position="173"/>
        <end position="184"/>
    </location>
</feature>
<protein>
    <submittedName>
        <fullName evidence="2">Uncharacterized protein</fullName>
    </submittedName>
</protein>
<feature type="compositionally biased region" description="Basic residues" evidence="1">
    <location>
        <begin position="204"/>
        <end position="224"/>
    </location>
</feature>
<evidence type="ECO:0000256" key="1">
    <source>
        <dbReference type="SAM" id="MobiDB-lite"/>
    </source>
</evidence>
<reference evidence="2" key="1">
    <citation type="submission" date="2021-01" db="EMBL/GenBank/DDBJ databases">
        <authorList>
            <person name="Corre E."/>
            <person name="Pelletier E."/>
            <person name="Niang G."/>
            <person name="Scheremetjew M."/>
            <person name="Finn R."/>
            <person name="Kale V."/>
            <person name="Holt S."/>
            <person name="Cochrane G."/>
            <person name="Meng A."/>
            <person name="Brown T."/>
            <person name="Cohen L."/>
        </authorList>
    </citation>
    <scope>NUCLEOTIDE SEQUENCE</scope>
    <source>
        <strain evidence="2">CCMP3346</strain>
    </source>
</reference>
<dbReference type="AlphaFoldDB" id="A0A7S1KI75"/>
<dbReference type="EMBL" id="HBGB01050854">
    <property type="protein sequence ID" value="CAD9074723.1"/>
    <property type="molecule type" value="Transcribed_RNA"/>
</dbReference>
<name>A0A7S1KI75_9ALVE</name>